<protein>
    <submittedName>
        <fullName evidence="1">Uncharacterized protein</fullName>
    </submittedName>
</protein>
<dbReference type="AlphaFoldDB" id="A0AAW8PAT6"/>
<keyword evidence="2" id="KW-1185">Reference proteome</keyword>
<comment type="caution">
    <text evidence="1">The sequence shown here is derived from an EMBL/GenBank/DDBJ whole genome shotgun (WGS) entry which is preliminary data.</text>
</comment>
<gene>
    <name evidence="1" type="ORF">RJJ37_31705</name>
</gene>
<proteinExistence type="predicted"/>
<reference evidence="2" key="1">
    <citation type="submission" date="2023-07" db="EMBL/GenBank/DDBJ databases">
        <title>Genomic characterization of faba bean (Vicia faba) microsymbionts in Mexican soils.</title>
        <authorList>
            <person name="Rivera Orduna F.N."/>
            <person name="Guevara-Luna J."/>
            <person name="Yan J."/>
            <person name="Arroyo-Herrera I."/>
            <person name="Li Y."/>
            <person name="Vasquez-Murrieta M.S."/>
            <person name="Wang E.T."/>
        </authorList>
    </citation>
    <scope>NUCLEOTIDE SEQUENCE [LARGE SCALE GENOMIC DNA]</scope>
    <source>
        <strain evidence="2">CH6</strain>
    </source>
</reference>
<evidence type="ECO:0000313" key="1">
    <source>
        <dbReference type="EMBL" id="MDR9764135.1"/>
    </source>
</evidence>
<dbReference type="Proteomes" id="UP001269402">
    <property type="component" value="Unassembled WGS sequence"/>
</dbReference>
<name>A0AAW8PAT6_9HYPH</name>
<organism evidence="1 2">
    <name type="scientific">Rhizobium redzepovicii</name>
    <dbReference type="NCBI Taxonomy" id="2867518"/>
    <lineage>
        <taxon>Bacteria</taxon>
        <taxon>Pseudomonadati</taxon>
        <taxon>Pseudomonadota</taxon>
        <taxon>Alphaproteobacteria</taxon>
        <taxon>Hyphomicrobiales</taxon>
        <taxon>Rhizobiaceae</taxon>
        <taxon>Rhizobium/Agrobacterium group</taxon>
        <taxon>Rhizobium</taxon>
    </lineage>
</organism>
<accession>A0AAW8PAT6</accession>
<evidence type="ECO:0000313" key="2">
    <source>
        <dbReference type="Proteomes" id="UP001269402"/>
    </source>
</evidence>
<sequence>MTNRWSGEIKRMRSLVADEQSSAFRTFIAKECGPPLSVRDARSRLYLLTTGALAGRPCLISVDGAETVLMSMADLEGILLDLALAKFIEDLKELPRRKVRPR</sequence>
<dbReference type="EMBL" id="JAVLSH010000025">
    <property type="protein sequence ID" value="MDR9764135.1"/>
    <property type="molecule type" value="Genomic_DNA"/>
</dbReference>
<dbReference type="RefSeq" id="WP_310808842.1">
    <property type="nucleotide sequence ID" value="NZ_JAVLSH010000025.1"/>
</dbReference>